<sequence length="1018" mass="117633">MQTAQIPLSKVASLTMLLNQGNIPLNLHLQLYDIINTKELIIFSELYELIVAHSKLEKGDQNFDDYAANILKSKFSELLASRSITQTSQQLFEEIIQLNDVYSNKITPAQIQLALQQGLENDEYKKIYSQIVSNNLINQNINNFQDFDLATLLIALELEANNNSRNKKLIINICDALKNINAKEVITYLNSKYKSIQSPEDSMDAQQFLLQLKQNVHQKHHNNISKLLSNNLKFMQCTDFKNICEYSIEQLALQFDFNYIDARFLQQFLNYHGSISRKFNLQIFSKYEDISKLTVLQLINQLRKNQLFNISDQTAKLFQGLQINQLIDPQKLAQHRISFKGLDQGKPLQDFAVTVHLPDVLRQYSDQFKLAVYDYETLYNSALNFTSDFHKQGVQYVGWQTHWDTIIEFVKSHILGTSYQSLDVLCALGGPKSGKTASMYISAVFLLVFVHIIRPQTQSEYFCQKRPKIIEINCLDMKGSLIYKLKQFYIQLANSINLSSNLTKIQNSNDILDVMAAIEDAFKNANNFFLVLWDEIQVLYQQILEAKVGELSEEKLLNQFLKGIFIVNNTPCQHIIAGSLSVALISILNAVPVNGCGLLRCRHAILTSETDTENQLKCVEKLMLRDRFTRVDQINVLKITKEVLESHNLQITCANLDQITKNINFESNNSIDILTAQFKEEVTKLIAQKNKIAKEWLNWAAKSLSRIQINKHISDLIMGTLEYPGDILEKLCTKTLENQTPTYKLKDNSLKMAIGEIFNKIKITDENTMLAYSSIIIQDAGNLIVKIYDELKYSSNLNSKLKPINDFWYQSIIKVANLSTSQQNSCNLKFQQDLYHNCEKLSQQYLIDKLSQQLLKKQKSNQSQLSDTEQKQFDINIQEIFKDIARKQQLLDQYQLVKISDNEYYQRKSKEQWLNNGSEIIHKLRNLFSHNNYDFKLKVMKRLINIVSSTNMLMQGFVNDLYSCVLNVYNEVFAIATKNSDISLLDNKLNTKPELIQLQIIVTKNQQFQRKQWKKEDK</sequence>
<gene>
    <name evidence="1" type="ORF">HINF_LOCUS28791</name>
</gene>
<name>A0ABP1ISM0_9EUKA</name>
<evidence type="ECO:0000313" key="1">
    <source>
        <dbReference type="EMBL" id="CAL6022744.1"/>
    </source>
</evidence>
<protein>
    <submittedName>
        <fullName evidence="1">Hypothetical_protein</fullName>
    </submittedName>
</protein>
<proteinExistence type="predicted"/>
<organism evidence="1 2">
    <name type="scientific">Hexamita inflata</name>
    <dbReference type="NCBI Taxonomy" id="28002"/>
    <lineage>
        <taxon>Eukaryota</taxon>
        <taxon>Metamonada</taxon>
        <taxon>Diplomonadida</taxon>
        <taxon>Hexamitidae</taxon>
        <taxon>Hexamitinae</taxon>
        <taxon>Hexamita</taxon>
    </lineage>
</organism>
<dbReference type="Proteomes" id="UP001642409">
    <property type="component" value="Unassembled WGS sequence"/>
</dbReference>
<comment type="caution">
    <text evidence="1">The sequence shown here is derived from an EMBL/GenBank/DDBJ whole genome shotgun (WGS) entry which is preliminary data.</text>
</comment>
<dbReference type="EMBL" id="CAXDID020000092">
    <property type="protein sequence ID" value="CAL6022744.1"/>
    <property type="molecule type" value="Genomic_DNA"/>
</dbReference>
<keyword evidence="2" id="KW-1185">Reference proteome</keyword>
<evidence type="ECO:0000313" key="2">
    <source>
        <dbReference type="Proteomes" id="UP001642409"/>
    </source>
</evidence>
<accession>A0ABP1ISM0</accession>
<reference evidence="1 2" key="1">
    <citation type="submission" date="2024-07" db="EMBL/GenBank/DDBJ databases">
        <authorList>
            <person name="Akdeniz Z."/>
        </authorList>
    </citation>
    <scope>NUCLEOTIDE SEQUENCE [LARGE SCALE GENOMIC DNA]</scope>
</reference>